<sequence length="81" mass="9198">MSARDSNAARYRLHEALEFWHERWALDGLYVSCPVCHAQQLADDARDPFIHVDGCALVTEFAKHPWVELRDLLADLPAVPA</sequence>
<dbReference type="EMBL" id="POWE01000188">
    <property type="protein sequence ID" value="PNQ87905.1"/>
    <property type="molecule type" value="Genomic_DNA"/>
</dbReference>
<dbReference type="Proteomes" id="UP000236232">
    <property type="component" value="Unassembled WGS sequence"/>
</dbReference>
<reference evidence="1 2" key="1">
    <citation type="submission" date="2018-01" db="EMBL/GenBank/DDBJ databases">
        <title>Draft Genome Sequence of Pseudomonas gingeri NCPPB 3146 (LMG 5327), a White Line Reaction Producer.</title>
        <authorList>
            <person name="Rokni-Zadeh H."/>
            <person name="Bahrami T."/>
            <person name="Zarvandi S."/>
            <person name="Changi-Ashtiani M."/>
            <person name="De Mot R."/>
        </authorList>
    </citation>
    <scope>NUCLEOTIDE SEQUENCE [LARGE SCALE GENOMIC DNA]</scope>
    <source>
        <strain evidence="2">NCPPB 3146 \ LMG 5327</strain>
    </source>
</reference>
<protein>
    <submittedName>
        <fullName evidence="1">Uncharacterized protein</fullName>
    </submittedName>
</protein>
<keyword evidence="2" id="KW-1185">Reference proteome</keyword>
<organism evidence="1 2">
    <name type="scientific">Pseudomonas gingeri NCPPB 3146 = LMG 5327</name>
    <dbReference type="NCBI Taxonomy" id="707248"/>
    <lineage>
        <taxon>Bacteria</taxon>
        <taxon>Pseudomonadati</taxon>
        <taxon>Pseudomonadota</taxon>
        <taxon>Gammaproteobacteria</taxon>
        <taxon>Pseudomonadales</taxon>
        <taxon>Pseudomonadaceae</taxon>
        <taxon>Pseudomonas</taxon>
    </lineage>
</organism>
<name>A0ABX4XRZ2_9PSED</name>
<evidence type="ECO:0000313" key="1">
    <source>
        <dbReference type="EMBL" id="PNQ87905.1"/>
    </source>
</evidence>
<dbReference type="RefSeq" id="WP_017124262.1">
    <property type="nucleotide sequence ID" value="NZ_JH730815.1"/>
</dbReference>
<accession>A0ABX4XRZ2</accession>
<evidence type="ECO:0000313" key="2">
    <source>
        <dbReference type="Proteomes" id="UP000236232"/>
    </source>
</evidence>
<gene>
    <name evidence="1" type="ORF">CCU68_34300</name>
</gene>
<proteinExistence type="predicted"/>
<comment type="caution">
    <text evidence="1">The sequence shown here is derived from an EMBL/GenBank/DDBJ whole genome shotgun (WGS) entry which is preliminary data.</text>
</comment>